<comment type="caution">
    <text evidence="2">The sequence shown here is derived from an EMBL/GenBank/DDBJ whole genome shotgun (WGS) entry which is preliminary data.</text>
</comment>
<feature type="chain" id="PRO_5034525486" evidence="1">
    <location>
        <begin position="19"/>
        <end position="367"/>
    </location>
</feature>
<evidence type="ECO:0000313" key="2">
    <source>
        <dbReference type="EMBL" id="KAG2193574.1"/>
    </source>
</evidence>
<keyword evidence="3" id="KW-1185">Reference proteome</keyword>
<dbReference type="Proteomes" id="UP000603453">
    <property type="component" value="Unassembled WGS sequence"/>
</dbReference>
<gene>
    <name evidence="2" type="ORF">INT47_006640</name>
</gene>
<name>A0A8H7QIY3_9FUNG</name>
<dbReference type="EMBL" id="JAEPRD010000227">
    <property type="protein sequence ID" value="KAG2193574.1"/>
    <property type="molecule type" value="Genomic_DNA"/>
</dbReference>
<proteinExistence type="predicted"/>
<accession>A0A8H7QIY3</accession>
<keyword evidence="1" id="KW-0732">Signal</keyword>
<sequence length="367" mass="42602">MKFLLFMLALVFSVFVQAEIITKESPLPHQLIVNTVQNYKQRTINYLSSVQALADNAERELKANKNIRPSTEYSIHDITFTFAKYLPSWVYPESLWKEDTITRRKHIAKVLRSSPLISRPRYTAIRDEVAGWAQTSGDALTDHFANITVELDSLLTSTMDLVETSTDAELMDSLFMTAGYVTLERAINKFIIDCNQQFGATLGQVNSDFDRIVSLSGELRIPLESIRLDAIERTKYIHDKMFNADIADRLRYLGHHIQSQLQNLSRKIKDNQDNQELSKEFRKYTAESLLLEIQDVESVYALLKKSKTFVDRVWNNAKNELVQSPFKINYWIDVVDEVKEAAKELVRHLLKSKKRHHQKHRHCSFYN</sequence>
<organism evidence="2 3">
    <name type="scientific">Mucor saturninus</name>
    <dbReference type="NCBI Taxonomy" id="64648"/>
    <lineage>
        <taxon>Eukaryota</taxon>
        <taxon>Fungi</taxon>
        <taxon>Fungi incertae sedis</taxon>
        <taxon>Mucoromycota</taxon>
        <taxon>Mucoromycotina</taxon>
        <taxon>Mucoromycetes</taxon>
        <taxon>Mucorales</taxon>
        <taxon>Mucorineae</taxon>
        <taxon>Mucoraceae</taxon>
        <taxon>Mucor</taxon>
    </lineage>
</organism>
<evidence type="ECO:0000256" key="1">
    <source>
        <dbReference type="SAM" id="SignalP"/>
    </source>
</evidence>
<dbReference type="OrthoDB" id="2245566at2759"/>
<protein>
    <submittedName>
        <fullName evidence="2">Uncharacterized protein</fullName>
    </submittedName>
</protein>
<feature type="signal peptide" evidence="1">
    <location>
        <begin position="1"/>
        <end position="18"/>
    </location>
</feature>
<dbReference type="AlphaFoldDB" id="A0A8H7QIY3"/>
<evidence type="ECO:0000313" key="3">
    <source>
        <dbReference type="Proteomes" id="UP000603453"/>
    </source>
</evidence>
<reference evidence="2" key="1">
    <citation type="submission" date="2020-12" db="EMBL/GenBank/DDBJ databases">
        <title>Metabolic potential, ecology and presence of endohyphal bacteria is reflected in genomic diversity of Mucoromycotina.</title>
        <authorList>
            <person name="Muszewska A."/>
            <person name="Okrasinska A."/>
            <person name="Steczkiewicz K."/>
            <person name="Drgas O."/>
            <person name="Orlowska M."/>
            <person name="Perlinska-Lenart U."/>
            <person name="Aleksandrzak-Piekarczyk T."/>
            <person name="Szatraj K."/>
            <person name="Zielenkiewicz U."/>
            <person name="Pilsyk S."/>
            <person name="Malc E."/>
            <person name="Mieczkowski P."/>
            <person name="Kruszewska J.S."/>
            <person name="Biernat P."/>
            <person name="Pawlowska J."/>
        </authorList>
    </citation>
    <scope>NUCLEOTIDE SEQUENCE</scope>
    <source>
        <strain evidence="2">WA0000017839</strain>
    </source>
</reference>